<evidence type="ECO:0000256" key="5">
    <source>
        <dbReference type="ARBA" id="ARBA00023180"/>
    </source>
</evidence>
<accession>A0ABM0JXH7</accession>
<keyword evidence="6" id="KW-0458">Lysosome</keyword>
<keyword evidence="4" id="KW-0378">Hydrolase</keyword>
<proteinExistence type="inferred from homology"/>
<evidence type="ECO:0000256" key="6">
    <source>
        <dbReference type="ARBA" id="ARBA00023228"/>
    </source>
</evidence>
<evidence type="ECO:0000256" key="9">
    <source>
        <dbReference type="ARBA" id="ARBA00093353"/>
    </source>
</evidence>
<evidence type="ECO:0000256" key="3">
    <source>
        <dbReference type="ARBA" id="ARBA00022729"/>
    </source>
</evidence>
<evidence type="ECO:0000256" key="1">
    <source>
        <dbReference type="ARBA" id="ARBA00004371"/>
    </source>
</evidence>
<evidence type="ECO:0000313" key="11">
    <source>
        <dbReference type="Proteomes" id="UP000694888"/>
    </source>
</evidence>
<dbReference type="GeneID" id="101856749"/>
<feature type="signal peptide" evidence="10">
    <location>
        <begin position="1"/>
        <end position="26"/>
    </location>
</feature>
<dbReference type="Gene3D" id="3.40.50.1820">
    <property type="entry name" value="alpha/beta hydrolase"/>
    <property type="match status" value="1"/>
</dbReference>
<dbReference type="PANTHER" id="PTHR11247:SF27">
    <property type="entry name" value="LYSOSOMAL THIOESTERASE PPT2"/>
    <property type="match status" value="1"/>
</dbReference>
<dbReference type="Pfam" id="PF02089">
    <property type="entry name" value="Palm_thioest"/>
    <property type="match status" value="1"/>
</dbReference>
<dbReference type="PANTHER" id="PTHR11247">
    <property type="entry name" value="PALMITOYL-PROTEIN THIOESTERASE/DOLICHYLDIPHOSPHATASE 1"/>
    <property type="match status" value="1"/>
</dbReference>
<evidence type="ECO:0000256" key="7">
    <source>
        <dbReference type="ARBA" id="ARBA00038848"/>
    </source>
</evidence>
<organism evidence="11 12">
    <name type="scientific">Aplysia californica</name>
    <name type="common">California sea hare</name>
    <dbReference type="NCBI Taxonomy" id="6500"/>
    <lineage>
        <taxon>Eukaryota</taxon>
        <taxon>Metazoa</taxon>
        <taxon>Spiralia</taxon>
        <taxon>Lophotrochozoa</taxon>
        <taxon>Mollusca</taxon>
        <taxon>Gastropoda</taxon>
        <taxon>Heterobranchia</taxon>
        <taxon>Euthyneura</taxon>
        <taxon>Tectipleura</taxon>
        <taxon>Aplysiida</taxon>
        <taxon>Aplysioidea</taxon>
        <taxon>Aplysiidae</taxon>
        <taxon>Aplysia</taxon>
    </lineage>
</organism>
<dbReference type="SUPFAM" id="SSF53474">
    <property type="entry name" value="alpha/beta-Hydrolases"/>
    <property type="match status" value="1"/>
</dbReference>
<dbReference type="EC" id="3.1.2.2" evidence="7"/>
<keyword evidence="3 10" id="KW-0732">Signal</keyword>
<reference evidence="12" key="1">
    <citation type="submission" date="2025-08" db="UniProtKB">
        <authorList>
            <consortium name="RefSeq"/>
        </authorList>
    </citation>
    <scope>IDENTIFICATION</scope>
</reference>
<sequence>MAFGWKLHVILSFFFILAAINKGVAGYKHVVLMHGILAGPDEFDYFATLVKQAYPGTPVTQIDAFNHLESLTTMWDQVDKISKLVSPILTNSSSGTVLVCFSQGGLICRGLLATIPHNVETFISLSSPLAGQFGDTDYLKFFFPYYVKENIYKLFYTEVGQVFSVGGYWKDPHEQKLFQKFSTYLATLNNQSDTFNPKSHEFKENFLRLKNIVMVGGPDDGVITPWQSSQFGMYNASEKVLPMEKQEWYLNDAFGLQTLAKRGGLHLHTIPGIHHVRWHKELQIFKCCVLPWLT</sequence>
<keyword evidence="11" id="KW-1185">Reference proteome</keyword>
<dbReference type="InterPro" id="IPR029058">
    <property type="entry name" value="AB_hydrolase_fold"/>
</dbReference>
<comment type="function">
    <text evidence="9">Catalyzes the cleavage of thioester bonds from S-palmitoyl-CoA or S-palmitoyl-N-acetylcysteamine (unbranched structures) but does not have activity against palmitoylcysteine or palmitoylated proteins, branched structures or bulky head groups. Conversely, hydrolyzes both long and short chain fatty acyl-CoA substrate.</text>
</comment>
<protein>
    <recommendedName>
        <fullName evidence="7">palmitoyl-CoA hydrolase</fullName>
        <ecNumber evidence="7">3.1.2.2</ecNumber>
    </recommendedName>
</protein>
<feature type="chain" id="PRO_5045357255" description="palmitoyl-CoA hydrolase" evidence="10">
    <location>
        <begin position="27"/>
        <end position="294"/>
    </location>
</feature>
<dbReference type="Proteomes" id="UP000694888">
    <property type="component" value="Unplaced"/>
</dbReference>
<gene>
    <name evidence="12" type="primary">LOC101856749</name>
</gene>
<keyword evidence="5" id="KW-0325">Glycoprotein</keyword>
<evidence type="ECO:0000313" key="12">
    <source>
        <dbReference type="RefSeq" id="XP_005103859.1"/>
    </source>
</evidence>
<comment type="subcellular location">
    <subcellularLocation>
        <location evidence="1">Lysosome</location>
    </subcellularLocation>
</comment>
<evidence type="ECO:0000256" key="10">
    <source>
        <dbReference type="SAM" id="SignalP"/>
    </source>
</evidence>
<name>A0ABM0JXH7_APLCA</name>
<evidence type="ECO:0000256" key="8">
    <source>
        <dbReference type="ARBA" id="ARBA00093223"/>
    </source>
</evidence>
<evidence type="ECO:0000256" key="4">
    <source>
        <dbReference type="ARBA" id="ARBA00022801"/>
    </source>
</evidence>
<dbReference type="RefSeq" id="XP_005103859.1">
    <property type="nucleotide sequence ID" value="XM_005103802.3"/>
</dbReference>
<evidence type="ECO:0000256" key="2">
    <source>
        <dbReference type="ARBA" id="ARBA00010758"/>
    </source>
</evidence>
<comment type="similarity">
    <text evidence="2">Belongs to the palmitoyl-protein thioesterase family.</text>
</comment>
<comment type="catalytic activity">
    <reaction evidence="8">
        <text>S-hexadecanoyl-N-acetylcysteamine + H2O = N-acetylcysteamine + hexadecanoate + H(+)</text>
        <dbReference type="Rhea" id="RHEA:84099"/>
        <dbReference type="ChEBI" id="CHEBI:7896"/>
        <dbReference type="ChEBI" id="CHEBI:15377"/>
        <dbReference type="ChEBI" id="CHEBI:15378"/>
        <dbReference type="ChEBI" id="CHEBI:74410"/>
        <dbReference type="ChEBI" id="CHEBI:233601"/>
    </reaction>
</comment>